<dbReference type="EMBL" id="FOYT01000001">
    <property type="protein sequence ID" value="SFR37141.1"/>
    <property type="molecule type" value="Genomic_DNA"/>
</dbReference>
<organism evidence="2 3">
    <name type="scientific">Halogeometricum rufum</name>
    <dbReference type="NCBI Taxonomy" id="553469"/>
    <lineage>
        <taxon>Archaea</taxon>
        <taxon>Methanobacteriati</taxon>
        <taxon>Methanobacteriota</taxon>
        <taxon>Stenosarchaea group</taxon>
        <taxon>Halobacteria</taxon>
        <taxon>Halobacteriales</taxon>
        <taxon>Haloferacaceae</taxon>
        <taxon>Halogeometricum</taxon>
    </lineage>
</organism>
<dbReference type="AlphaFoldDB" id="A0A1I6G4T0"/>
<dbReference type="Proteomes" id="UP000198531">
    <property type="component" value="Unassembled WGS sequence"/>
</dbReference>
<protein>
    <submittedName>
        <fullName evidence="2">Uncharacterized protein</fullName>
    </submittedName>
</protein>
<dbReference type="OrthoDB" id="287565at2157"/>
<dbReference type="STRING" id="553469.SAMN04487947_0566"/>
<dbReference type="SUPFAM" id="SSF50956">
    <property type="entry name" value="Thermostable phytase (3-phytase)"/>
    <property type="match status" value="1"/>
</dbReference>
<gene>
    <name evidence="2" type="ORF">SAMN04487947_0566</name>
</gene>
<evidence type="ECO:0000313" key="3">
    <source>
        <dbReference type="Proteomes" id="UP000198531"/>
    </source>
</evidence>
<feature type="compositionally biased region" description="Polar residues" evidence="1">
    <location>
        <begin position="1"/>
        <end position="30"/>
    </location>
</feature>
<accession>A0A1I6G4T0</accession>
<reference evidence="3" key="1">
    <citation type="submission" date="2016-10" db="EMBL/GenBank/DDBJ databases">
        <authorList>
            <person name="Varghese N."/>
            <person name="Submissions S."/>
        </authorList>
    </citation>
    <scope>NUCLEOTIDE SEQUENCE [LARGE SCALE GENOMIC DNA]</scope>
    <source>
        <strain evidence="3">CGMCC 1.7736</strain>
    </source>
</reference>
<keyword evidence="3" id="KW-1185">Reference proteome</keyword>
<name>A0A1I6G4T0_9EURY</name>
<proteinExistence type="predicted"/>
<dbReference type="RefSeq" id="WP_089804385.1">
    <property type="nucleotide sequence ID" value="NZ_FOYT01000001.1"/>
</dbReference>
<evidence type="ECO:0000256" key="1">
    <source>
        <dbReference type="SAM" id="MobiDB-lite"/>
    </source>
</evidence>
<evidence type="ECO:0000313" key="2">
    <source>
        <dbReference type="EMBL" id="SFR37141.1"/>
    </source>
</evidence>
<sequence>MGVEQFSQTVRGSGGTLATNATGTMETDNYPNGGAFDEDGTTYPVSLNPAETIQELIITAAGDVMMEVHTSGGDVFTVPLAGGTGSFDKWEIDKVVFSDPKGTQARLGGGWAGE</sequence>
<feature type="region of interest" description="Disordered" evidence="1">
    <location>
        <begin position="1"/>
        <end position="43"/>
    </location>
</feature>